<dbReference type="RefSeq" id="WP_010920441.1">
    <property type="nucleotide sequence ID" value="NC_011916.1"/>
</dbReference>
<proteinExistence type="predicted"/>
<accession>A0A0H3CB67</accession>
<dbReference type="SUPFAM" id="SSF53335">
    <property type="entry name" value="S-adenosyl-L-methionine-dependent methyltransferases"/>
    <property type="match status" value="1"/>
</dbReference>
<keyword evidence="4" id="KW-1185">Reference proteome</keyword>
<dbReference type="RefSeq" id="YP_002518041.1">
    <property type="nucleotide sequence ID" value="NC_011916.1"/>
</dbReference>
<dbReference type="OrthoDB" id="9794615at2"/>
<dbReference type="InterPro" id="IPR050078">
    <property type="entry name" value="Ribosomal_L11_MeTrfase_PrmA"/>
</dbReference>
<dbReference type="SMR" id="A0A0H3CB67"/>
<dbReference type="PhylomeDB" id="A0A0H3CB67"/>
<keyword evidence="1 3" id="KW-0489">Methyltransferase</keyword>
<dbReference type="AlphaFoldDB" id="A0A0H3CB67"/>
<dbReference type="InterPro" id="IPR029063">
    <property type="entry name" value="SAM-dependent_MTases_sf"/>
</dbReference>
<dbReference type="HOGENOM" id="CLU_074455_1_0_5"/>
<dbReference type="GO" id="GO:0005840">
    <property type="term" value="C:ribosome"/>
    <property type="evidence" value="ECO:0007669"/>
    <property type="project" value="UniProtKB-KW"/>
</dbReference>
<evidence type="ECO:0000313" key="4">
    <source>
        <dbReference type="Proteomes" id="UP000001364"/>
    </source>
</evidence>
<dbReference type="EMBL" id="CP001340">
    <property type="protein sequence ID" value="ACL96133.1"/>
    <property type="molecule type" value="Genomic_DNA"/>
</dbReference>
<dbReference type="GO" id="GO:0032259">
    <property type="term" value="P:methylation"/>
    <property type="evidence" value="ECO:0007669"/>
    <property type="project" value="UniProtKB-KW"/>
</dbReference>
<dbReference type="GeneID" id="7332771"/>
<dbReference type="PANTHER" id="PTHR43648:SF1">
    <property type="entry name" value="ELECTRON TRANSFER FLAVOPROTEIN BETA SUBUNIT LYSINE METHYLTRANSFERASE"/>
    <property type="match status" value="1"/>
</dbReference>
<evidence type="ECO:0000256" key="2">
    <source>
        <dbReference type="ARBA" id="ARBA00022679"/>
    </source>
</evidence>
<organism evidence="3 4">
    <name type="scientific">Caulobacter vibrioides (strain NA1000 / CB15N)</name>
    <name type="common">Caulobacter crescentus</name>
    <dbReference type="NCBI Taxonomy" id="565050"/>
    <lineage>
        <taxon>Bacteria</taxon>
        <taxon>Pseudomonadati</taxon>
        <taxon>Pseudomonadota</taxon>
        <taxon>Alphaproteobacteria</taxon>
        <taxon>Caulobacterales</taxon>
        <taxon>Caulobacteraceae</taxon>
        <taxon>Caulobacter</taxon>
    </lineage>
</organism>
<dbReference type="CDD" id="cd02440">
    <property type="entry name" value="AdoMet_MTases"/>
    <property type="match status" value="1"/>
</dbReference>
<dbReference type="EC" id="2.1.1.-" evidence="3"/>
<gene>
    <name evidence="3" type="ordered locus">CCNA_02668</name>
</gene>
<keyword evidence="3" id="KW-0687">Ribonucleoprotein</keyword>
<name>A0A0H3CB67_CAUVN</name>
<reference evidence="3 4" key="1">
    <citation type="journal article" date="2010" name="J. Bacteriol.">
        <title>The genetic basis of laboratory adaptation in Caulobacter crescentus.</title>
        <authorList>
            <person name="Marks M.E."/>
            <person name="Castro-Rojas C.M."/>
            <person name="Teiling C."/>
            <person name="Du L."/>
            <person name="Kapatral V."/>
            <person name="Walunas T.L."/>
            <person name="Crosson S."/>
        </authorList>
    </citation>
    <scope>NUCLEOTIDE SEQUENCE [LARGE SCALE GENOMIC DNA]</scope>
    <source>
        <strain evidence="4">NA1000 / CB15N</strain>
    </source>
</reference>
<dbReference type="PATRIC" id="fig|565050.3.peg.2616"/>
<dbReference type="KEGG" id="ccs:CCNA_02668"/>
<evidence type="ECO:0000256" key="1">
    <source>
        <dbReference type="ARBA" id="ARBA00022603"/>
    </source>
</evidence>
<protein>
    <submittedName>
        <fullName evidence="3">Ribosomal protein L11 methyltransferase</fullName>
        <ecNumber evidence="3">2.1.1.-</ecNumber>
    </submittedName>
</protein>
<keyword evidence="2 3" id="KW-0808">Transferase</keyword>
<dbReference type="Proteomes" id="UP000001364">
    <property type="component" value="Chromosome"/>
</dbReference>
<dbReference type="Gene3D" id="3.40.50.150">
    <property type="entry name" value="Vaccinia Virus protein VP39"/>
    <property type="match status" value="1"/>
</dbReference>
<dbReference type="GO" id="GO:0016279">
    <property type="term" value="F:protein-lysine N-methyltransferase activity"/>
    <property type="evidence" value="ECO:0007669"/>
    <property type="project" value="TreeGrafter"/>
</dbReference>
<dbReference type="PANTHER" id="PTHR43648">
    <property type="entry name" value="ELECTRON TRANSFER FLAVOPROTEIN BETA SUBUNIT LYSINE METHYLTRANSFERASE"/>
    <property type="match status" value="1"/>
</dbReference>
<evidence type="ECO:0000313" key="3">
    <source>
        <dbReference type="EMBL" id="ACL96133.1"/>
    </source>
</evidence>
<sequence length="209" mass="21952">MDLDVFIREHLPLEPTPGVPEVRLHRAGPRSGLSRLAKADADFGSPYWARPWGGGLVLARHVLDRPETVAGRTVLDLGAGSGLVAIAAALAGAAEVTAIDVDPYAVAATRLNAAANGVAVRIIRADPLDGEPPEVDLVLVGDLFYAPDLAARTEALLRRCRTAGVAVLIGDPWRAPLPVDRLSVVARHPVADYGDVEGAVRDAAVFTLI</sequence>
<dbReference type="Pfam" id="PF06325">
    <property type="entry name" value="PrmA"/>
    <property type="match status" value="1"/>
</dbReference>
<keyword evidence="3" id="KW-0689">Ribosomal protein</keyword>